<dbReference type="PANTHER" id="PTHR40048">
    <property type="entry name" value="RHAMNOSYL O-METHYLTRANSFERASE"/>
    <property type="match status" value="1"/>
</dbReference>
<sequence length="210" mass="24601">MVSFRNIKKTLDSNYQLAYLRWYTGHNVWDTTLWRGVWSQKLPTDMWNYQEIITARNVTLVIECGARQGGSTLFFHDILSALGRDFRILSIDVEDQWDNKVNSDRIRKLACSDVSQQAVTAMKEEINKTKGSVFVLLDSNHSEEHVHEQLKIITPLLRTDDYMVVEDTIKEETMNGMMKFMNKSDYYTYDAARESKFGMTMARDGFWIRK</sequence>
<evidence type="ECO:0000256" key="1">
    <source>
        <dbReference type="ARBA" id="ARBA00022603"/>
    </source>
</evidence>
<dbReference type="Pfam" id="PF04989">
    <property type="entry name" value="RMNT_CmcI"/>
    <property type="match status" value="1"/>
</dbReference>
<dbReference type="GO" id="GO:0008168">
    <property type="term" value="F:methyltransferase activity"/>
    <property type="evidence" value="ECO:0007669"/>
    <property type="project" value="UniProtKB-KW"/>
</dbReference>
<evidence type="ECO:0000256" key="2">
    <source>
        <dbReference type="ARBA" id="ARBA00022679"/>
    </source>
</evidence>
<dbReference type="Gene3D" id="3.40.50.150">
    <property type="entry name" value="Vaccinia Virus protein VP39"/>
    <property type="match status" value="1"/>
</dbReference>
<dbReference type="EMBL" id="KF900608">
    <property type="protein sequence ID" value="AIF00985.1"/>
    <property type="molecule type" value="Genomic_DNA"/>
</dbReference>
<proteinExistence type="predicted"/>
<dbReference type="InterPro" id="IPR029063">
    <property type="entry name" value="SAM-dependent_MTases_sf"/>
</dbReference>
<reference evidence="3" key="1">
    <citation type="journal article" date="2014" name="Genome Biol. Evol.">
        <title>Pangenome evidence for extensive interdomain horizontal transfer affecting lineage core and shell genes in uncultured planktonic thaumarchaeota and euryarchaeota.</title>
        <authorList>
            <person name="Deschamps P."/>
            <person name="Zivanovic Y."/>
            <person name="Moreira D."/>
            <person name="Rodriguez-Valera F."/>
            <person name="Lopez-Garcia P."/>
        </authorList>
    </citation>
    <scope>NUCLEOTIDE SEQUENCE</scope>
</reference>
<evidence type="ECO:0000313" key="3">
    <source>
        <dbReference type="EMBL" id="AIF00985.1"/>
    </source>
</evidence>
<dbReference type="PANTHER" id="PTHR40048:SF1">
    <property type="entry name" value="RHAMNOSYL O-METHYLTRANSFERASE"/>
    <property type="match status" value="1"/>
</dbReference>
<dbReference type="AlphaFoldDB" id="A0A075GCJ0"/>
<keyword evidence="2" id="KW-0808">Transferase</keyword>
<dbReference type="GO" id="GO:0005886">
    <property type="term" value="C:plasma membrane"/>
    <property type="evidence" value="ECO:0007669"/>
    <property type="project" value="TreeGrafter"/>
</dbReference>
<dbReference type="InterPro" id="IPR007072">
    <property type="entry name" value="RNMT_CmcI"/>
</dbReference>
<accession>A0A075GCJ0</accession>
<dbReference type="GO" id="GO:0008610">
    <property type="term" value="P:lipid biosynthetic process"/>
    <property type="evidence" value="ECO:0007669"/>
    <property type="project" value="InterPro"/>
</dbReference>
<name>A0A075GCJ0_9ARCH</name>
<dbReference type="SUPFAM" id="SSF53335">
    <property type="entry name" value="S-adenosyl-L-methionine-dependent methyltransferases"/>
    <property type="match status" value="1"/>
</dbReference>
<dbReference type="GO" id="GO:0032259">
    <property type="term" value="P:methylation"/>
    <property type="evidence" value="ECO:0007669"/>
    <property type="project" value="UniProtKB-KW"/>
</dbReference>
<keyword evidence="1" id="KW-0489">Methyltransferase</keyword>
<protein>
    <submittedName>
        <fullName evidence="3">Cephalosporin hydroxylase</fullName>
    </submittedName>
</protein>
<organism evidence="3">
    <name type="scientific">uncultured marine thaumarchaeote KM3_13_H10</name>
    <dbReference type="NCBI Taxonomy" id="1456008"/>
    <lineage>
        <taxon>Archaea</taxon>
        <taxon>Nitrososphaerota</taxon>
        <taxon>environmental samples</taxon>
    </lineage>
</organism>